<evidence type="ECO:0000313" key="2">
    <source>
        <dbReference type="Proteomes" id="UP001454036"/>
    </source>
</evidence>
<dbReference type="AlphaFoldDB" id="A0AAV3RLH8"/>
<proteinExistence type="predicted"/>
<name>A0AAV3RLH8_LITER</name>
<sequence length="91" mass="10207">MTIDTEYNVNIAYAYIDLNQVTSRSKHGYLGAAGYSLDRDRYKYPATSLGKCERVVLSLLHHNVVPANLDFPAFWCTSRFSLVSGTEEDGI</sequence>
<dbReference type="EMBL" id="BAABME010010530">
    <property type="protein sequence ID" value="GAA0179585.1"/>
    <property type="molecule type" value="Genomic_DNA"/>
</dbReference>
<keyword evidence="2" id="KW-1185">Reference proteome</keyword>
<organism evidence="1 2">
    <name type="scientific">Lithospermum erythrorhizon</name>
    <name type="common">Purple gromwell</name>
    <name type="synonym">Lithospermum officinale var. erythrorhizon</name>
    <dbReference type="NCBI Taxonomy" id="34254"/>
    <lineage>
        <taxon>Eukaryota</taxon>
        <taxon>Viridiplantae</taxon>
        <taxon>Streptophyta</taxon>
        <taxon>Embryophyta</taxon>
        <taxon>Tracheophyta</taxon>
        <taxon>Spermatophyta</taxon>
        <taxon>Magnoliopsida</taxon>
        <taxon>eudicotyledons</taxon>
        <taxon>Gunneridae</taxon>
        <taxon>Pentapetalae</taxon>
        <taxon>asterids</taxon>
        <taxon>lamiids</taxon>
        <taxon>Boraginales</taxon>
        <taxon>Boraginaceae</taxon>
        <taxon>Boraginoideae</taxon>
        <taxon>Lithospermeae</taxon>
        <taxon>Lithospermum</taxon>
    </lineage>
</organism>
<reference evidence="1 2" key="1">
    <citation type="submission" date="2024-01" db="EMBL/GenBank/DDBJ databases">
        <title>The complete chloroplast genome sequence of Lithospermum erythrorhizon: insights into the phylogenetic relationship among Boraginaceae species and the maternal lineages of purple gromwells.</title>
        <authorList>
            <person name="Okada T."/>
            <person name="Watanabe K."/>
        </authorList>
    </citation>
    <scope>NUCLEOTIDE SEQUENCE [LARGE SCALE GENOMIC DNA]</scope>
</reference>
<dbReference type="Proteomes" id="UP001454036">
    <property type="component" value="Unassembled WGS sequence"/>
</dbReference>
<accession>A0AAV3RLH8</accession>
<gene>
    <name evidence="1" type="ORF">LIER_29994</name>
</gene>
<evidence type="ECO:0000313" key="1">
    <source>
        <dbReference type="EMBL" id="GAA0179585.1"/>
    </source>
</evidence>
<protein>
    <submittedName>
        <fullName evidence="1">Uncharacterized protein</fullName>
    </submittedName>
</protein>
<comment type="caution">
    <text evidence="1">The sequence shown here is derived from an EMBL/GenBank/DDBJ whole genome shotgun (WGS) entry which is preliminary data.</text>
</comment>